<dbReference type="InterPro" id="IPR016163">
    <property type="entry name" value="Ald_DH_C"/>
</dbReference>
<dbReference type="InterPro" id="IPR016160">
    <property type="entry name" value="Ald_DH_CS_CYS"/>
</dbReference>
<evidence type="ECO:0000313" key="4">
    <source>
        <dbReference type="EMBL" id="SVA01019.1"/>
    </source>
</evidence>
<dbReference type="EMBL" id="UINC01002860">
    <property type="protein sequence ID" value="SVA01019.1"/>
    <property type="molecule type" value="Genomic_DNA"/>
</dbReference>
<organism evidence="4">
    <name type="scientific">marine metagenome</name>
    <dbReference type="NCBI Taxonomy" id="408172"/>
    <lineage>
        <taxon>unclassified sequences</taxon>
        <taxon>metagenomes</taxon>
        <taxon>ecological metagenomes</taxon>
    </lineage>
</organism>
<evidence type="ECO:0000256" key="1">
    <source>
        <dbReference type="ARBA" id="ARBA00009986"/>
    </source>
</evidence>
<evidence type="ECO:0000259" key="3">
    <source>
        <dbReference type="Pfam" id="PF00171"/>
    </source>
</evidence>
<name>A0A381SBZ6_9ZZZZ</name>
<dbReference type="FunFam" id="3.40.309.10:FF:000012">
    <property type="entry name" value="Betaine aldehyde dehydrogenase"/>
    <property type="match status" value="1"/>
</dbReference>
<sequence length="499" mass="53344">MNDNSPRQTSQNYINGKWQDSVSGQTYPIANPAHAFQIVGEFQASLPQDAENAIAAADAASNDWANVPAPQRGAILYKALDIMARRAGEMAETITLEEGKPIADAIGEVKRAMNIIEYSAGEGRRLHGYTTPSELPDTVAYTIKRPIGVVALITPWNFPLAIPAWKLAPCLVSGNTVVYKPASGTPLSAVKLVEIFEEAGLPPGVLNLVTGPGGSVGNTLVEDPRVKGISFTGSTEIGTAVTARGSELLKKVQCEMGGKNAAIILNDADLEKAVPGVVQGAFGSTGQRCTATSRVIVENGIYDEFMENLIDQTKALSIGDGMNESNDVAPLSSKNQLDTVLRYIGVGTEEGARLTFGGHQLQEDKFADGYYIEPTIFTEVDPEMRIAKEEIFGPVLSVFKVSNLKEAVNISNNVDFGLSSSVYTRDLVQAYEYINSAETGMVHVNAPTLGGEVHLPFGGLGSSGTGQREQGTEGFDFFTETISVYIDHSAGVKERSRFI</sequence>
<dbReference type="Gene3D" id="3.40.309.10">
    <property type="entry name" value="Aldehyde Dehydrogenase, Chain A, domain 2"/>
    <property type="match status" value="1"/>
</dbReference>
<dbReference type="InterPro" id="IPR016162">
    <property type="entry name" value="Ald_DH_N"/>
</dbReference>
<dbReference type="AlphaFoldDB" id="A0A381SBZ6"/>
<dbReference type="GO" id="GO:0016620">
    <property type="term" value="F:oxidoreductase activity, acting on the aldehyde or oxo group of donors, NAD or NADP as acceptor"/>
    <property type="evidence" value="ECO:0007669"/>
    <property type="project" value="InterPro"/>
</dbReference>
<comment type="similarity">
    <text evidence="1">Belongs to the aldehyde dehydrogenase family.</text>
</comment>
<gene>
    <name evidence="4" type="ORF">METZ01_LOCUS53873</name>
</gene>
<accession>A0A381SBZ6</accession>
<dbReference type="SUPFAM" id="SSF53720">
    <property type="entry name" value="ALDH-like"/>
    <property type="match status" value="1"/>
</dbReference>
<reference evidence="4" key="1">
    <citation type="submission" date="2018-05" db="EMBL/GenBank/DDBJ databases">
        <authorList>
            <person name="Lanie J.A."/>
            <person name="Ng W.-L."/>
            <person name="Kazmierczak K.M."/>
            <person name="Andrzejewski T.M."/>
            <person name="Davidsen T.M."/>
            <person name="Wayne K.J."/>
            <person name="Tettelin H."/>
            <person name="Glass J.I."/>
            <person name="Rusch D."/>
            <person name="Podicherti R."/>
            <person name="Tsui H.-C.T."/>
            <person name="Winkler M.E."/>
        </authorList>
    </citation>
    <scope>NUCLEOTIDE SEQUENCE</scope>
</reference>
<evidence type="ECO:0000256" key="2">
    <source>
        <dbReference type="ARBA" id="ARBA00023002"/>
    </source>
</evidence>
<dbReference type="PANTHER" id="PTHR11699">
    <property type="entry name" value="ALDEHYDE DEHYDROGENASE-RELATED"/>
    <property type="match status" value="1"/>
</dbReference>
<feature type="domain" description="Aldehyde dehydrogenase" evidence="3">
    <location>
        <begin position="18"/>
        <end position="482"/>
    </location>
</feature>
<dbReference type="FunFam" id="3.40.605.10:FF:000007">
    <property type="entry name" value="NAD/NADP-dependent betaine aldehyde dehydrogenase"/>
    <property type="match status" value="1"/>
</dbReference>
<dbReference type="Pfam" id="PF00171">
    <property type="entry name" value="Aldedh"/>
    <property type="match status" value="1"/>
</dbReference>
<protein>
    <recommendedName>
        <fullName evidence="3">Aldehyde dehydrogenase domain-containing protein</fullName>
    </recommendedName>
</protein>
<dbReference type="PROSITE" id="PS00070">
    <property type="entry name" value="ALDEHYDE_DEHYDR_CYS"/>
    <property type="match status" value="1"/>
</dbReference>
<dbReference type="InterPro" id="IPR015590">
    <property type="entry name" value="Aldehyde_DH_dom"/>
</dbReference>
<dbReference type="InterPro" id="IPR016161">
    <property type="entry name" value="Ald_DH/histidinol_DH"/>
</dbReference>
<dbReference type="Gene3D" id="3.40.605.10">
    <property type="entry name" value="Aldehyde Dehydrogenase, Chain A, domain 1"/>
    <property type="match status" value="1"/>
</dbReference>
<keyword evidence="2" id="KW-0560">Oxidoreductase</keyword>
<proteinExistence type="inferred from homology"/>